<dbReference type="EMBL" id="RBTH01000289">
    <property type="protein sequence ID" value="RMT42140.1"/>
    <property type="molecule type" value="Genomic_DNA"/>
</dbReference>
<reference evidence="1 2" key="1">
    <citation type="submission" date="2018-08" db="EMBL/GenBank/DDBJ databases">
        <title>Recombination of ecologically and evolutionarily significant loci maintains genetic cohesion in the Pseudomonas syringae species complex.</title>
        <authorList>
            <person name="Dillon M."/>
            <person name="Thakur S."/>
            <person name="Almeida R.N.D."/>
            <person name="Weir B.S."/>
            <person name="Guttman D.S."/>
        </authorList>
    </citation>
    <scope>NUCLEOTIDE SEQUENCE [LARGE SCALE GENOMIC DNA]</scope>
    <source>
        <strain evidence="1 2">ICMP 16926</strain>
    </source>
</reference>
<organism evidence="1 2">
    <name type="scientific">Pseudomonas syringae pv. solidagae</name>
    <dbReference type="NCBI Taxonomy" id="264458"/>
    <lineage>
        <taxon>Bacteria</taxon>
        <taxon>Pseudomonadati</taxon>
        <taxon>Pseudomonadota</taxon>
        <taxon>Gammaproteobacteria</taxon>
        <taxon>Pseudomonadales</taxon>
        <taxon>Pseudomonadaceae</taxon>
        <taxon>Pseudomonas</taxon>
        <taxon>Pseudomonas syringae</taxon>
    </lineage>
</organism>
<name>A0A3M5L390_PSESX</name>
<dbReference type="Proteomes" id="UP000268096">
    <property type="component" value="Unassembled WGS sequence"/>
</dbReference>
<sequence>MDRRRQSFYIQQGLERRRHGVDQADIKFAVLQFQNIFNHLDPAARGEWRKALVDGEVEVQRGGKQCFFQHRSVEGCVRPGQEVHGVAVFDHHAFRQAGRTRGVDQVGQMCGSQPRHLRILDGFVLPIAQIKIDHRHRNVGQQALSSGLSQHGCRSAVLQHISNTFRWISRVERHVTTARLEDRQ</sequence>
<comment type="caution">
    <text evidence="1">The sequence shown here is derived from an EMBL/GenBank/DDBJ whole genome shotgun (WGS) entry which is preliminary data.</text>
</comment>
<protein>
    <submittedName>
        <fullName evidence="1">Uncharacterized protein</fullName>
    </submittedName>
</protein>
<dbReference type="AntiFam" id="ANF00174">
    <property type="entry name" value="Shadow ORF (irp2)"/>
</dbReference>
<accession>A0A3M5L390</accession>
<dbReference type="AlphaFoldDB" id="A0A3M5L390"/>
<evidence type="ECO:0000313" key="1">
    <source>
        <dbReference type="EMBL" id="RMT42140.1"/>
    </source>
</evidence>
<proteinExistence type="predicted"/>
<gene>
    <name evidence="1" type="ORF">ALP48_200072</name>
</gene>
<dbReference type="AntiFam" id="ANF00178">
    <property type="entry name" value="Shadow ORF (opposite dhbF)"/>
</dbReference>
<evidence type="ECO:0000313" key="2">
    <source>
        <dbReference type="Proteomes" id="UP000268096"/>
    </source>
</evidence>